<dbReference type="EMBL" id="LS992241">
    <property type="protein sequence ID" value="SYX84990.1"/>
    <property type="molecule type" value="Genomic_DNA"/>
</dbReference>
<evidence type="ECO:0000256" key="2">
    <source>
        <dbReference type="ARBA" id="ARBA00023125"/>
    </source>
</evidence>
<accession>A0A383RDD4</accession>
<dbReference type="Pfam" id="PF12833">
    <property type="entry name" value="HTH_18"/>
    <property type="match status" value="1"/>
</dbReference>
<gene>
    <name evidence="7" type="ORF">PBLR_13412</name>
</gene>
<dbReference type="RefSeq" id="WP_138186756.1">
    <property type="nucleotide sequence ID" value="NZ_LS992241.1"/>
</dbReference>
<evidence type="ECO:0000259" key="5">
    <source>
        <dbReference type="PROSITE" id="PS01124"/>
    </source>
</evidence>
<dbReference type="SMART" id="SM00342">
    <property type="entry name" value="HTH_ARAC"/>
    <property type="match status" value="1"/>
</dbReference>
<organism evidence="7 8">
    <name type="scientific">Paenibacillus alvei</name>
    <name type="common">Bacillus alvei</name>
    <dbReference type="NCBI Taxonomy" id="44250"/>
    <lineage>
        <taxon>Bacteria</taxon>
        <taxon>Bacillati</taxon>
        <taxon>Bacillota</taxon>
        <taxon>Bacilli</taxon>
        <taxon>Bacillales</taxon>
        <taxon>Paenibacillaceae</taxon>
        <taxon>Paenibacillus</taxon>
    </lineage>
</organism>
<keyword evidence="2" id="KW-0238">DNA-binding</keyword>
<protein>
    <submittedName>
        <fullName evidence="7">Uncharacterized protein</fullName>
    </submittedName>
</protein>
<dbReference type="SUPFAM" id="SSF46689">
    <property type="entry name" value="Homeodomain-like"/>
    <property type="match status" value="2"/>
</dbReference>
<dbReference type="Pfam" id="PF00072">
    <property type="entry name" value="Response_reg"/>
    <property type="match status" value="1"/>
</dbReference>
<dbReference type="Gene3D" id="1.10.10.60">
    <property type="entry name" value="Homeodomain-like"/>
    <property type="match status" value="2"/>
</dbReference>
<dbReference type="GO" id="GO:0003700">
    <property type="term" value="F:DNA-binding transcription factor activity"/>
    <property type="evidence" value="ECO:0007669"/>
    <property type="project" value="InterPro"/>
</dbReference>
<keyword evidence="4" id="KW-0597">Phosphoprotein</keyword>
<dbReference type="InterPro" id="IPR001789">
    <property type="entry name" value="Sig_transdc_resp-reg_receiver"/>
</dbReference>
<dbReference type="InterPro" id="IPR018062">
    <property type="entry name" value="HTH_AraC-typ_CS"/>
</dbReference>
<dbReference type="GO" id="GO:0000160">
    <property type="term" value="P:phosphorelay signal transduction system"/>
    <property type="evidence" value="ECO:0007669"/>
    <property type="project" value="InterPro"/>
</dbReference>
<dbReference type="PANTHER" id="PTHR43280:SF10">
    <property type="entry name" value="REGULATORY PROTEIN POCR"/>
    <property type="match status" value="1"/>
</dbReference>
<dbReference type="PROSITE" id="PS01124">
    <property type="entry name" value="HTH_ARAC_FAMILY_2"/>
    <property type="match status" value="1"/>
</dbReference>
<evidence type="ECO:0000313" key="7">
    <source>
        <dbReference type="EMBL" id="SYX84990.1"/>
    </source>
</evidence>
<keyword evidence="3" id="KW-0804">Transcription</keyword>
<dbReference type="CDD" id="cd17536">
    <property type="entry name" value="REC_YesN-like"/>
    <property type="match status" value="1"/>
</dbReference>
<reference evidence="8" key="1">
    <citation type="submission" date="2018-08" db="EMBL/GenBank/DDBJ databases">
        <authorList>
            <person name="Chevrot R."/>
        </authorList>
    </citation>
    <scope>NUCLEOTIDE SEQUENCE [LARGE SCALE GENOMIC DNA]</scope>
</reference>
<feature type="domain" description="HTH araC/xylS-type" evidence="5">
    <location>
        <begin position="406"/>
        <end position="504"/>
    </location>
</feature>
<dbReference type="PROSITE" id="PS00041">
    <property type="entry name" value="HTH_ARAC_FAMILY_1"/>
    <property type="match status" value="1"/>
</dbReference>
<dbReference type="InterPro" id="IPR009057">
    <property type="entry name" value="Homeodomain-like_sf"/>
</dbReference>
<evidence type="ECO:0000259" key="6">
    <source>
        <dbReference type="PROSITE" id="PS50110"/>
    </source>
</evidence>
<evidence type="ECO:0000313" key="8">
    <source>
        <dbReference type="Proteomes" id="UP000304148"/>
    </source>
</evidence>
<dbReference type="SMART" id="SM00448">
    <property type="entry name" value="REC"/>
    <property type="match status" value="1"/>
</dbReference>
<dbReference type="PROSITE" id="PS50110">
    <property type="entry name" value="RESPONSE_REGULATORY"/>
    <property type="match status" value="1"/>
</dbReference>
<dbReference type="PRINTS" id="PR00032">
    <property type="entry name" value="HTHARAC"/>
</dbReference>
<dbReference type="InterPro" id="IPR011006">
    <property type="entry name" value="CheY-like_superfamily"/>
</dbReference>
<dbReference type="Gene3D" id="3.40.50.2300">
    <property type="match status" value="1"/>
</dbReference>
<dbReference type="InterPro" id="IPR018060">
    <property type="entry name" value="HTH_AraC"/>
</dbReference>
<dbReference type="AlphaFoldDB" id="A0A383RDD4"/>
<proteinExistence type="predicted"/>
<evidence type="ECO:0000256" key="3">
    <source>
        <dbReference type="ARBA" id="ARBA00023163"/>
    </source>
</evidence>
<dbReference type="Proteomes" id="UP000304148">
    <property type="component" value="Chromosome"/>
</dbReference>
<name>A0A383RDD4_PAEAL</name>
<keyword evidence="1" id="KW-0805">Transcription regulation</keyword>
<sequence length="505" mass="58206">MKLLIVDDEVIIRTGIHQVIDWSAIGITALQPAASGEEAWQQIHNEQPNIVMTDIRMGAMSGLELASLVRNQYPATEVIMLSGYDDFAYAQQAMRVGAQDYILKTSRPEEIMEAVLKAKQRWEARQQHDRIGLLNVHLLKKQLLEQLLTEGMPEEQLARGQVLELLELKAESRAYQAIFLTVSGWKDEQLLLFAASNIIGEALHCDISLRLNHMVLLWKQNTEYEQTRMLSTTFANCENLLKCSIFAAFGSIVPHYEKIRQSYVEAERALAYAHIVSDRRVIQYKDIQHRTGGRTVCTREEENELATILTQGNRATLAHWIQAIVKAQVLDEQTTPESLLAYLQSILVSTCRWLERMVPEERTLSEFRHRLLPNHEVEAGLYRACCAIMERYQQYDERNRANSYIQRAMFYIREHLHESLSLQQVAAYVHVNPNHFSEVFKREAGMNYIDFVTLERMGLAKELLTGSERKISQVASDCGYEDVKYFCKLFKKHIGLSPSQYRQHN</sequence>
<evidence type="ECO:0000256" key="1">
    <source>
        <dbReference type="ARBA" id="ARBA00023015"/>
    </source>
</evidence>
<dbReference type="PANTHER" id="PTHR43280">
    <property type="entry name" value="ARAC-FAMILY TRANSCRIPTIONAL REGULATOR"/>
    <property type="match status" value="1"/>
</dbReference>
<dbReference type="InterPro" id="IPR020449">
    <property type="entry name" value="Tscrpt_reg_AraC-type_HTH"/>
</dbReference>
<dbReference type="GO" id="GO:0043565">
    <property type="term" value="F:sequence-specific DNA binding"/>
    <property type="evidence" value="ECO:0007669"/>
    <property type="project" value="InterPro"/>
</dbReference>
<feature type="domain" description="Response regulatory" evidence="6">
    <location>
        <begin position="2"/>
        <end position="119"/>
    </location>
</feature>
<evidence type="ECO:0000256" key="4">
    <source>
        <dbReference type="PROSITE-ProRule" id="PRU00169"/>
    </source>
</evidence>
<dbReference type="SUPFAM" id="SSF52172">
    <property type="entry name" value="CheY-like"/>
    <property type="match status" value="1"/>
</dbReference>
<feature type="modified residue" description="4-aspartylphosphate" evidence="4">
    <location>
        <position position="54"/>
    </location>
</feature>